<organism evidence="2 3">
    <name type="scientific">[Roseibacterium] beibuensis</name>
    <dbReference type="NCBI Taxonomy" id="1193142"/>
    <lineage>
        <taxon>Bacteria</taxon>
        <taxon>Pseudomonadati</taxon>
        <taxon>Pseudomonadota</taxon>
        <taxon>Alphaproteobacteria</taxon>
        <taxon>Rhodobacterales</taxon>
        <taxon>Roseobacteraceae</taxon>
        <taxon>Roseicyclus</taxon>
    </lineage>
</organism>
<keyword evidence="1" id="KW-0812">Transmembrane</keyword>
<keyword evidence="1" id="KW-1133">Transmembrane helix</keyword>
<comment type="caution">
    <text evidence="2">The sequence shown here is derived from an EMBL/GenBank/DDBJ whole genome shotgun (WGS) entry which is preliminary data.</text>
</comment>
<dbReference type="Proteomes" id="UP001499910">
    <property type="component" value="Unassembled WGS sequence"/>
</dbReference>
<keyword evidence="1" id="KW-0472">Membrane</keyword>
<accession>A0ABP9LIA2</accession>
<reference evidence="3" key="1">
    <citation type="journal article" date="2019" name="Int. J. Syst. Evol. Microbiol.">
        <title>The Global Catalogue of Microorganisms (GCM) 10K type strain sequencing project: providing services to taxonomists for standard genome sequencing and annotation.</title>
        <authorList>
            <consortium name="The Broad Institute Genomics Platform"/>
            <consortium name="The Broad Institute Genome Sequencing Center for Infectious Disease"/>
            <person name="Wu L."/>
            <person name="Ma J."/>
        </authorList>
    </citation>
    <scope>NUCLEOTIDE SEQUENCE [LARGE SCALE GENOMIC DNA]</scope>
    <source>
        <strain evidence="3">JCM 18015</strain>
    </source>
</reference>
<name>A0ABP9LIA2_9RHOB</name>
<sequence length="176" mass="18389">MGKLSAAILGSIIGAFVAVAAIVFWFGWGLPAQGQVAHIDPTRADYVDLLLTVATIFLGAVGLAVTVGALVIGLVALKTLREIKDEAASEAKTAAATKITETMEADLDPKVDKKVREILPLGLQVVLADDEHRDEILKALVRTGALDAAVGRVIERINAGGPVMDPQDVVEGGDQD</sequence>
<evidence type="ECO:0000313" key="2">
    <source>
        <dbReference type="EMBL" id="GAA5076751.1"/>
    </source>
</evidence>
<dbReference type="EMBL" id="BAABHW010000004">
    <property type="protein sequence ID" value="GAA5076751.1"/>
    <property type="molecule type" value="Genomic_DNA"/>
</dbReference>
<proteinExistence type="predicted"/>
<gene>
    <name evidence="2" type="ORF">GCM10023209_26210</name>
</gene>
<feature type="transmembrane region" description="Helical" evidence="1">
    <location>
        <begin position="7"/>
        <end position="29"/>
    </location>
</feature>
<evidence type="ECO:0000256" key="1">
    <source>
        <dbReference type="SAM" id="Phobius"/>
    </source>
</evidence>
<evidence type="ECO:0000313" key="3">
    <source>
        <dbReference type="Proteomes" id="UP001499910"/>
    </source>
</evidence>
<feature type="transmembrane region" description="Helical" evidence="1">
    <location>
        <begin position="49"/>
        <end position="77"/>
    </location>
</feature>
<protein>
    <submittedName>
        <fullName evidence="2">Uncharacterized protein</fullName>
    </submittedName>
</protein>
<keyword evidence="3" id="KW-1185">Reference proteome</keyword>
<dbReference type="RefSeq" id="WP_259549818.1">
    <property type="nucleotide sequence ID" value="NZ_BAABHW010000004.1"/>
</dbReference>